<name>A0A2M7BDP2_9BACT</name>
<evidence type="ECO:0000256" key="5">
    <source>
        <dbReference type="ARBA" id="ARBA00022842"/>
    </source>
</evidence>
<dbReference type="PRINTS" id="PR00326">
    <property type="entry name" value="GTP1OBG"/>
</dbReference>
<comment type="subunit">
    <text evidence="7">Monomer.</text>
</comment>
<keyword evidence="2 7" id="KW-0963">Cytoplasm</keyword>
<dbReference type="GO" id="GO:0005525">
    <property type="term" value="F:GTP binding"/>
    <property type="evidence" value="ECO:0007669"/>
    <property type="project" value="UniProtKB-UniRule"/>
</dbReference>
<dbReference type="EMBL" id="PEVC01000027">
    <property type="protein sequence ID" value="PIV01228.1"/>
    <property type="molecule type" value="Genomic_DNA"/>
</dbReference>
<dbReference type="PROSITE" id="PS51710">
    <property type="entry name" value="G_OBG"/>
    <property type="match status" value="1"/>
</dbReference>
<feature type="binding site" evidence="7">
    <location>
        <begin position="301"/>
        <end position="303"/>
    </location>
    <ligand>
        <name>GTP</name>
        <dbReference type="ChEBI" id="CHEBI:37565"/>
    </ligand>
</feature>
<proteinExistence type="inferred from homology"/>
<evidence type="ECO:0000256" key="6">
    <source>
        <dbReference type="ARBA" id="ARBA00023134"/>
    </source>
</evidence>
<evidence type="ECO:0000313" key="11">
    <source>
        <dbReference type="EMBL" id="PIV01228.1"/>
    </source>
</evidence>
<dbReference type="PROSITE" id="PS51883">
    <property type="entry name" value="OBG"/>
    <property type="match status" value="1"/>
</dbReference>
<evidence type="ECO:0000256" key="1">
    <source>
        <dbReference type="ARBA" id="ARBA00007699"/>
    </source>
</evidence>
<dbReference type="InterPro" id="IPR006169">
    <property type="entry name" value="GTP1_OBG_dom"/>
</dbReference>
<evidence type="ECO:0000256" key="8">
    <source>
        <dbReference type="SAM" id="MobiDB-lite"/>
    </source>
</evidence>
<dbReference type="InterPro" id="IPR027417">
    <property type="entry name" value="P-loop_NTPase"/>
</dbReference>
<accession>A0A2M7BDP2</accession>
<dbReference type="Pfam" id="PF01018">
    <property type="entry name" value="GTP1_OBG"/>
    <property type="match status" value="1"/>
</dbReference>
<comment type="similarity">
    <text evidence="1 7">Belongs to the TRAFAC class OBG-HflX-like GTPase superfamily. OBG GTPase family.</text>
</comment>
<keyword evidence="6 7" id="KW-0342">GTP-binding</keyword>
<dbReference type="AlphaFoldDB" id="A0A2M7BDP2"/>
<feature type="binding site" evidence="7">
    <location>
        <begin position="164"/>
        <end position="171"/>
    </location>
    <ligand>
        <name>GTP</name>
        <dbReference type="ChEBI" id="CHEBI:37565"/>
    </ligand>
</feature>
<organism evidence="11 12">
    <name type="scientific">Candidatus Shapirobacteria bacterium CG03_land_8_20_14_0_80_39_12</name>
    <dbReference type="NCBI Taxonomy" id="1974879"/>
    <lineage>
        <taxon>Bacteria</taxon>
        <taxon>Candidatus Shapironibacteriota</taxon>
    </lineage>
</organism>
<dbReference type="PIRSF" id="PIRSF002401">
    <property type="entry name" value="GTP_bd_Obg/CgtA"/>
    <property type="match status" value="1"/>
</dbReference>
<evidence type="ECO:0000313" key="12">
    <source>
        <dbReference type="Proteomes" id="UP000229631"/>
    </source>
</evidence>
<dbReference type="SUPFAM" id="SSF82051">
    <property type="entry name" value="Obg GTP-binding protein N-terminal domain"/>
    <property type="match status" value="1"/>
</dbReference>
<dbReference type="Pfam" id="PF01926">
    <property type="entry name" value="MMR_HSR1"/>
    <property type="match status" value="1"/>
</dbReference>
<evidence type="ECO:0000256" key="3">
    <source>
        <dbReference type="ARBA" id="ARBA00022741"/>
    </source>
</evidence>
<dbReference type="GO" id="GO:0042254">
    <property type="term" value="P:ribosome biogenesis"/>
    <property type="evidence" value="ECO:0007669"/>
    <property type="project" value="UniProtKB-UniRule"/>
</dbReference>
<dbReference type="PANTHER" id="PTHR11702:SF31">
    <property type="entry name" value="MITOCHONDRIAL RIBOSOME-ASSOCIATED GTPASE 2"/>
    <property type="match status" value="1"/>
</dbReference>
<dbReference type="InterPro" id="IPR031167">
    <property type="entry name" value="G_OBG"/>
</dbReference>
<dbReference type="PANTHER" id="PTHR11702">
    <property type="entry name" value="DEVELOPMENTALLY REGULATED GTP-BINDING PROTEIN-RELATED"/>
    <property type="match status" value="1"/>
</dbReference>
<dbReference type="PROSITE" id="PS00905">
    <property type="entry name" value="GTP1_OBG"/>
    <property type="match status" value="1"/>
</dbReference>
<dbReference type="InterPro" id="IPR006073">
    <property type="entry name" value="GTP-bd"/>
</dbReference>
<evidence type="ECO:0000256" key="4">
    <source>
        <dbReference type="ARBA" id="ARBA00022801"/>
    </source>
</evidence>
<feature type="binding site" evidence="7">
    <location>
        <begin position="189"/>
        <end position="193"/>
    </location>
    <ligand>
        <name>GTP</name>
        <dbReference type="ChEBI" id="CHEBI:37565"/>
    </ligand>
</feature>
<dbReference type="InterPro" id="IPR006074">
    <property type="entry name" value="GTP1-OBG_CS"/>
</dbReference>
<feature type="binding site" evidence="7">
    <location>
        <begin position="206"/>
        <end position="209"/>
    </location>
    <ligand>
        <name>GTP</name>
        <dbReference type="ChEBI" id="CHEBI:37565"/>
    </ligand>
</feature>
<dbReference type="CDD" id="cd01898">
    <property type="entry name" value="Obg"/>
    <property type="match status" value="1"/>
</dbReference>
<feature type="region of interest" description="Disordered" evidence="8">
    <location>
        <begin position="64"/>
        <end position="83"/>
    </location>
</feature>
<protein>
    <recommendedName>
        <fullName evidence="7">GTPase Obg</fullName>
        <ecNumber evidence="7">3.6.5.-</ecNumber>
    </recommendedName>
    <alternativeName>
        <fullName evidence="7">GTP-binding protein Obg</fullName>
    </alternativeName>
</protein>
<feature type="domain" description="Obg" evidence="10">
    <location>
        <begin position="1"/>
        <end position="157"/>
    </location>
</feature>
<comment type="cofactor">
    <cofactor evidence="7">
        <name>Mg(2+)</name>
        <dbReference type="ChEBI" id="CHEBI:18420"/>
    </cofactor>
</comment>
<gene>
    <name evidence="7" type="primary">obg</name>
    <name evidence="11" type="ORF">COS54_01430</name>
</gene>
<comment type="subcellular location">
    <subcellularLocation>
        <location evidence="7">Cytoplasm</location>
    </subcellularLocation>
</comment>
<dbReference type="InterPro" id="IPR045086">
    <property type="entry name" value="OBG_GTPase"/>
</dbReference>
<dbReference type="EC" id="3.6.5.-" evidence="7"/>
<feature type="binding site" evidence="7">
    <location>
        <position position="171"/>
    </location>
    <ligand>
        <name>Mg(2+)</name>
        <dbReference type="ChEBI" id="CHEBI:18420"/>
    </ligand>
</feature>
<feature type="binding site" evidence="7">
    <location>
        <position position="191"/>
    </location>
    <ligand>
        <name>Mg(2+)</name>
        <dbReference type="ChEBI" id="CHEBI:18420"/>
    </ligand>
</feature>
<feature type="binding site" evidence="7">
    <location>
        <begin position="273"/>
        <end position="276"/>
    </location>
    <ligand>
        <name>GTP</name>
        <dbReference type="ChEBI" id="CHEBI:37565"/>
    </ligand>
</feature>
<dbReference type="Gene3D" id="3.40.50.300">
    <property type="entry name" value="P-loop containing nucleotide triphosphate hydrolases"/>
    <property type="match status" value="1"/>
</dbReference>
<keyword evidence="7" id="KW-0479">Metal-binding</keyword>
<sequence length="320" mass="35272">MLVDEVEIKIKAGNGGSGKVHFHREKYVPRGGPDGGDGGNGGDFYIVSVSDLSALSRFRFQKEFKAENGEPGGPNRKTGAGGKDMEIRIPIGTTIKDLQTNETWEILNPGRKTLLAKGGRGGKGNWHFKSSTHQTPMEFEEGKPGEARNLFMELKLIADVGLIGYPSVGKSSLLNELTKANVKTAPYHFTTLEPNLGVLDGLIIADLPGLIEGAHEGKGLGFKFLKHIKRTKVLLHCLSCESENPLRDYEAIRKELGDYEKELLAKPEIILLTKTDLVTSKKLTEIKKQLIKTKRVILPVSVYDYDSLESLKKKLYTIIS</sequence>
<comment type="caution">
    <text evidence="11">The sequence shown here is derived from an EMBL/GenBank/DDBJ whole genome shotgun (WGS) entry which is preliminary data.</text>
</comment>
<dbReference type="GO" id="GO:0003924">
    <property type="term" value="F:GTPase activity"/>
    <property type="evidence" value="ECO:0007669"/>
    <property type="project" value="UniProtKB-UniRule"/>
</dbReference>
<dbReference type="FunFam" id="2.70.210.12:FF:000001">
    <property type="entry name" value="GTPase Obg"/>
    <property type="match status" value="1"/>
</dbReference>
<keyword evidence="5 7" id="KW-0460">Magnesium</keyword>
<dbReference type="GO" id="GO:0000287">
    <property type="term" value="F:magnesium ion binding"/>
    <property type="evidence" value="ECO:0007669"/>
    <property type="project" value="InterPro"/>
</dbReference>
<feature type="domain" description="OBG-type G" evidence="9">
    <location>
        <begin position="158"/>
        <end position="320"/>
    </location>
</feature>
<evidence type="ECO:0000259" key="10">
    <source>
        <dbReference type="PROSITE" id="PS51883"/>
    </source>
</evidence>
<comment type="function">
    <text evidence="7">An essential GTPase which binds GTP, GDP and possibly (p)ppGpp with moderate affinity, with high nucleotide exchange rates and a fairly low GTP hydrolysis rate. Plays a role in control of the cell cycle, stress response, ribosome biogenesis and in those bacteria that undergo differentiation, in morphogenesis control.</text>
</comment>
<keyword evidence="3 7" id="KW-0547">Nucleotide-binding</keyword>
<dbReference type="Gene3D" id="2.70.210.12">
    <property type="entry name" value="GTP1/OBG domain"/>
    <property type="match status" value="1"/>
</dbReference>
<evidence type="ECO:0000256" key="7">
    <source>
        <dbReference type="HAMAP-Rule" id="MF_01454"/>
    </source>
</evidence>
<reference evidence="12" key="1">
    <citation type="submission" date="2017-09" db="EMBL/GenBank/DDBJ databases">
        <title>Depth-based differentiation of microbial function through sediment-hosted aquifers and enrichment of novel symbionts in the deep terrestrial subsurface.</title>
        <authorList>
            <person name="Probst A.J."/>
            <person name="Ladd B."/>
            <person name="Jarett J.K."/>
            <person name="Geller-Mcgrath D.E."/>
            <person name="Sieber C.M.K."/>
            <person name="Emerson J.B."/>
            <person name="Anantharaman K."/>
            <person name="Thomas B.C."/>
            <person name="Malmstrom R."/>
            <person name="Stieglmeier M."/>
            <person name="Klingl A."/>
            <person name="Woyke T."/>
            <person name="Ryan C.M."/>
            <person name="Banfield J.F."/>
        </authorList>
    </citation>
    <scope>NUCLEOTIDE SEQUENCE [LARGE SCALE GENOMIC DNA]</scope>
</reference>
<dbReference type="NCBIfam" id="NF008956">
    <property type="entry name" value="PRK12299.1"/>
    <property type="match status" value="1"/>
</dbReference>
<evidence type="ECO:0000259" key="9">
    <source>
        <dbReference type="PROSITE" id="PS51710"/>
    </source>
</evidence>
<dbReference type="Proteomes" id="UP000229631">
    <property type="component" value="Unassembled WGS sequence"/>
</dbReference>
<dbReference type="InterPro" id="IPR036726">
    <property type="entry name" value="GTP1_OBG_dom_sf"/>
</dbReference>
<dbReference type="GO" id="GO:0005737">
    <property type="term" value="C:cytoplasm"/>
    <property type="evidence" value="ECO:0007669"/>
    <property type="project" value="UniProtKB-SubCell"/>
</dbReference>
<keyword evidence="4 7" id="KW-0378">Hydrolase</keyword>
<evidence type="ECO:0000256" key="2">
    <source>
        <dbReference type="ARBA" id="ARBA00022490"/>
    </source>
</evidence>
<dbReference type="SUPFAM" id="SSF52540">
    <property type="entry name" value="P-loop containing nucleoside triphosphate hydrolases"/>
    <property type="match status" value="1"/>
</dbReference>
<dbReference type="InterPro" id="IPR014100">
    <property type="entry name" value="GTP-bd_Obg/CgtA"/>
</dbReference>
<dbReference type="HAMAP" id="MF_01454">
    <property type="entry name" value="GTPase_Obg"/>
    <property type="match status" value="1"/>
</dbReference>
<dbReference type="NCBIfam" id="TIGR02729">
    <property type="entry name" value="Obg_CgtA"/>
    <property type="match status" value="1"/>
</dbReference>